<evidence type="ECO:0000313" key="4">
    <source>
        <dbReference type="Proteomes" id="UP000029644"/>
    </source>
</evidence>
<evidence type="ECO:0000313" key="3">
    <source>
        <dbReference type="EMBL" id="TDY62408.1"/>
    </source>
</evidence>
<accession>A0A4R8MBN0</accession>
<evidence type="ECO:0000256" key="1">
    <source>
        <dbReference type="SAM" id="SignalP"/>
    </source>
</evidence>
<gene>
    <name evidence="3" type="ORF">DFQ06_2247</name>
    <name evidence="2" type="ORF">JCM19300_3077</name>
</gene>
<dbReference type="SUPFAM" id="SSF160574">
    <property type="entry name" value="BT0923-like"/>
    <property type="match status" value="1"/>
</dbReference>
<proteinExistence type="predicted"/>
<protein>
    <recommendedName>
        <fullName evidence="6">Beta-lactamase-inhibitor-like PepSY-like domain-containing protein</fullName>
    </recommendedName>
</protein>
<dbReference type="EMBL" id="SORL01000008">
    <property type="protein sequence ID" value="TDY62408.1"/>
    <property type="molecule type" value="Genomic_DNA"/>
</dbReference>
<dbReference type="EMBL" id="BBNQ01000005">
    <property type="protein sequence ID" value="GAL62326.1"/>
    <property type="molecule type" value="Genomic_DNA"/>
</dbReference>
<evidence type="ECO:0000313" key="5">
    <source>
        <dbReference type="Proteomes" id="UP000294824"/>
    </source>
</evidence>
<accession>A0A090VC31</accession>
<dbReference type="AlphaFoldDB" id="A0A090VC31"/>
<feature type="signal peptide" evidence="1">
    <location>
        <begin position="1"/>
        <end position="21"/>
    </location>
</feature>
<reference evidence="2 4" key="1">
    <citation type="journal article" date="2014" name="Genome Announc.">
        <title>Draft Genome Sequences of Marine Flavobacterium Algibacter lectus Strains SS8 and NR4.</title>
        <authorList>
            <person name="Takatani N."/>
            <person name="Nakanishi M."/>
            <person name="Meirelles P."/>
            <person name="Mino S."/>
            <person name="Suda W."/>
            <person name="Oshima K."/>
            <person name="Hattori M."/>
            <person name="Ohkuma M."/>
            <person name="Hosokawa M."/>
            <person name="Miyashita K."/>
            <person name="Thompson F.L."/>
            <person name="Niwa A."/>
            <person name="Sawabe T."/>
            <person name="Sawabe T."/>
        </authorList>
    </citation>
    <scope>NUCLEOTIDE SEQUENCE [LARGE SCALE GENOMIC DNA]</scope>
    <source>
        <strain evidence="2 4">JCM 19300</strain>
    </source>
</reference>
<dbReference type="RefSeq" id="WP_042504170.1">
    <property type="nucleotide sequence ID" value="NZ_BBNQ01000005.1"/>
</dbReference>
<comment type="caution">
    <text evidence="2">The sequence shown here is derived from an EMBL/GenBank/DDBJ whole genome shotgun (WGS) entry which is preliminary data.</text>
</comment>
<feature type="chain" id="PRO_5010408282" description="Beta-lactamase-inhibitor-like PepSY-like domain-containing protein" evidence="1">
    <location>
        <begin position="22"/>
        <end position="109"/>
    </location>
</feature>
<name>A0A090VC31_9FLAO</name>
<evidence type="ECO:0008006" key="6">
    <source>
        <dbReference type="Google" id="ProtNLM"/>
    </source>
</evidence>
<dbReference type="Proteomes" id="UP000294824">
    <property type="component" value="Unassembled WGS sequence"/>
</dbReference>
<keyword evidence="1" id="KW-0732">Signal</keyword>
<evidence type="ECO:0000313" key="2">
    <source>
        <dbReference type="EMBL" id="GAL62326.1"/>
    </source>
</evidence>
<sequence length="109" mass="11883">MKKLILAVAVVASGLSTYALTINPIPSEITTISITEEFKEVALENVPTAVTEAVTKNFSTATLKKAYVNSSEQYKLELSIDGTDNVVYVDKDGNWLKLTDIEITPSTEQ</sequence>
<dbReference type="Proteomes" id="UP000029644">
    <property type="component" value="Unassembled WGS sequence"/>
</dbReference>
<reference evidence="3 5" key="2">
    <citation type="submission" date="2019-03" db="EMBL/GenBank/DDBJ databases">
        <title>Genomic Encyclopedia of Type Strains, Phase III (KMG-III): the genomes of soil and plant-associated and newly described type strains.</title>
        <authorList>
            <person name="Whitman W."/>
        </authorList>
    </citation>
    <scope>NUCLEOTIDE SEQUENCE [LARGE SCALE GENOMIC DNA]</scope>
    <source>
        <strain evidence="3 5">CECT 8301</strain>
    </source>
</reference>
<keyword evidence="5" id="KW-1185">Reference proteome</keyword>
<organism evidence="2 4">
    <name type="scientific">Algibacter lectus</name>
    <dbReference type="NCBI Taxonomy" id="221126"/>
    <lineage>
        <taxon>Bacteria</taxon>
        <taxon>Pseudomonadati</taxon>
        <taxon>Bacteroidota</taxon>
        <taxon>Flavobacteriia</taxon>
        <taxon>Flavobacteriales</taxon>
        <taxon>Flavobacteriaceae</taxon>
        <taxon>Algibacter</taxon>
    </lineage>
</organism>
<dbReference type="OrthoDB" id="1099258at2"/>